<sequence length="381" mass="42708">MKRAKTNIFIFAMLLVGALPFLPARAQTITFDDQGYVHNAGLGQSITVGNFTFSVVNQTLAIDPENEQMYYESSSEGNGFAGSGLIYVGDQFDFDDPYYFRIQVSDGTNRHLSSFYIYDYINAAGKDKISITVEGFRDNVKVGEQDFNLIGDGVSKQVLSLNTTIFSDVDEVRIRQFQPFAYGAEYPGLVFAFDQFVFEEALPVRLAAFGAQKTENGIEVFWETATETGSAYFDVERSTDARSWERIARLDAKGESDQSVHYHFRDEGPVQEGRYYRLKMVDADSSFAYSKIEHVAADKRRGIVMYPNPAISSVTVRNIDSPISSAELLDDDGRRMESFPSLLPVRGEITLPLPDITPGTYWLRIHMAGGVFETKKLVKAK</sequence>
<dbReference type="AlphaFoldDB" id="A0AAU8FLZ7"/>
<reference evidence="2" key="1">
    <citation type="submission" date="2024-06" db="EMBL/GenBank/DDBJ databases">
        <title>Sequencing and assembly of the genome of Dyadobacter sp. strain 676, a symbiont of Cyamopsis tetragonoloba.</title>
        <authorList>
            <person name="Guro P."/>
            <person name="Sazanova A."/>
            <person name="Kuznetsova I."/>
            <person name="Belimov A."/>
            <person name="Safronova V."/>
        </authorList>
    </citation>
    <scope>NUCLEOTIDE SEQUENCE</scope>
    <source>
        <strain evidence="2">676</strain>
    </source>
</reference>
<organism evidence="2">
    <name type="scientific">Dyadobacter sp. 676</name>
    <dbReference type="NCBI Taxonomy" id="3088362"/>
    <lineage>
        <taxon>Bacteria</taxon>
        <taxon>Pseudomonadati</taxon>
        <taxon>Bacteroidota</taxon>
        <taxon>Cytophagia</taxon>
        <taxon>Cytophagales</taxon>
        <taxon>Spirosomataceae</taxon>
        <taxon>Dyadobacter</taxon>
    </lineage>
</organism>
<feature type="signal peptide" evidence="1">
    <location>
        <begin position="1"/>
        <end position="26"/>
    </location>
</feature>
<dbReference type="RefSeq" id="WP_353720841.1">
    <property type="nucleotide sequence ID" value="NZ_CP159289.1"/>
</dbReference>
<name>A0AAU8FLZ7_9BACT</name>
<proteinExistence type="predicted"/>
<dbReference type="InterPro" id="IPR026444">
    <property type="entry name" value="Secre_tail"/>
</dbReference>
<dbReference type="NCBIfam" id="TIGR04183">
    <property type="entry name" value="Por_Secre_tail"/>
    <property type="match status" value="1"/>
</dbReference>
<feature type="chain" id="PRO_5043526631" evidence="1">
    <location>
        <begin position="27"/>
        <end position="381"/>
    </location>
</feature>
<dbReference type="EMBL" id="CP159289">
    <property type="protein sequence ID" value="XCH25541.1"/>
    <property type="molecule type" value="Genomic_DNA"/>
</dbReference>
<protein>
    <submittedName>
        <fullName evidence="2">T9SS type A sorting domain-containing protein</fullName>
    </submittedName>
</protein>
<accession>A0AAU8FLZ7</accession>
<evidence type="ECO:0000313" key="2">
    <source>
        <dbReference type="EMBL" id="XCH25541.1"/>
    </source>
</evidence>
<dbReference type="Gene3D" id="2.60.40.10">
    <property type="entry name" value="Immunoglobulins"/>
    <property type="match status" value="1"/>
</dbReference>
<evidence type="ECO:0000256" key="1">
    <source>
        <dbReference type="SAM" id="SignalP"/>
    </source>
</evidence>
<gene>
    <name evidence="2" type="ORF">ABV298_03690</name>
</gene>
<keyword evidence="1" id="KW-0732">Signal</keyword>
<dbReference type="InterPro" id="IPR013783">
    <property type="entry name" value="Ig-like_fold"/>
</dbReference>